<comment type="caution">
    <text evidence="1">The sequence shown here is derived from an EMBL/GenBank/DDBJ whole genome shotgun (WGS) entry which is preliminary data.</text>
</comment>
<dbReference type="EMBL" id="QKXF01000404">
    <property type="protein sequence ID" value="RQM11658.1"/>
    <property type="molecule type" value="Genomic_DNA"/>
</dbReference>
<evidence type="ECO:0000313" key="1">
    <source>
        <dbReference type="EMBL" id="RQM11658.1"/>
    </source>
</evidence>
<accession>A0A425C3S9</accession>
<organism evidence="1 2">
    <name type="scientific">Peronospora effusa</name>
    <dbReference type="NCBI Taxonomy" id="542832"/>
    <lineage>
        <taxon>Eukaryota</taxon>
        <taxon>Sar</taxon>
        <taxon>Stramenopiles</taxon>
        <taxon>Oomycota</taxon>
        <taxon>Peronosporomycetes</taxon>
        <taxon>Peronosporales</taxon>
        <taxon>Peronosporaceae</taxon>
        <taxon>Peronospora</taxon>
    </lineage>
</organism>
<dbReference type="Proteomes" id="UP000286097">
    <property type="component" value="Unassembled WGS sequence"/>
</dbReference>
<sequence length="107" mass="11771">MAALLPDDVGLAALCRIVHAEFLLPSSTTDVVTLEQLPEELEEGNVEYKQQLLEPTYDRLRQLTTQMNWRLNEGGGIAFYEIGVKDNGEVLGLSENAVLQSLGALAR</sequence>
<protein>
    <submittedName>
        <fullName evidence="1">Uncharacterized protein</fullName>
    </submittedName>
</protein>
<dbReference type="VEuPathDB" id="FungiDB:DD237_008025"/>
<proteinExistence type="predicted"/>
<reference evidence="1 2" key="1">
    <citation type="submission" date="2018-06" db="EMBL/GenBank/DDBJ databases">
        <title>Comparative genomics of downy mildews reveals potential adaptations to biotrophy.</title>
        <authorList>
            <person name="Fletcher K."/>
            <person name="Klosterman S.J."/>
            <person name="Derevnina L."/>
            <person name="Martin F."/>
            <person name="Koike S."/>
            <person name="Reyes Chin-Wo S."/>
            <person name="Mou B."/>
            <person name="Michelmore R."/>
        </authorList>
    </citation>
    <scope>NUCLEOTIDE SEQUENCE [LARGE SCALE GENOMIC DNA]</scope>
    <source>
        <strain evidence="1 2">R13</strain>
    </source>
</reference>
<gene>
    <name evidence="1" type="ORF">DD237_008025</name>
</gene>
<dbReference type="AlphaFoldDB" id="A0A425C3S9"/>
<name>A0A425C3S9_9STRA</name>
<evidence type="ECO:0000313" key="2">
    <source>
        <dbReference type="Proteomes" id="UP000286097"/>
    </source>
</evidence>